<evidence type="ECO:0000313" key="1">
    <source>
        <dbReference type="EMBL" id="RED75987.1"/>
    </source>
</evidence>
<organism evidence="1 2">
    <name type="scientific">Cohnella phaseoli</name>
    <dbReference type="NCBI Taxonomy" id="456490"/>
    <lineage>
        <taxon>Bacteria</taxon>
        <taxon>Bacillati</taxon>
        <taxon>Bacillota</taxon>
        <taxon>Bacilli</taxon>
        <taxon>Bacillales</taxon>
        <taxon>Paenibacillaceae</taxon>
        <taxon>Cohnella</taxon>
    </lineage>
</organism>
<dbReference type="OrthoDB" id="2375454at2"/>
<proteinExistence type="predicted"/>
<dbReference type="SUPFAM" id="SSF52833">
    <property type="entry name" value="Thioredoxin-like"/>
    <property type="match status" value="1"/>
</dbReference>
<sequence length="173" mass="18686">MKRVSLIVLLIAIVGIGYFAVTKFGGAATAGGVKTTDLVSNTVGQSVVSDLSFTDIDGKSVTVDPNKKTILHFMISTGCSSCAETEISLLKFANNPNVDLVGIAIDPANDTKDTIREFTQYTKSDWPHVIDMDQSLIQKFKVTSIDTVLVVYQNQIIFSGVKPSPSELQKVLK</sequence>
<name>A0A3D9JR13_9BACL</name>
<gene>
    <name evidence="1" type="ORF">DFP98_11347</name>
</gene>
<comment type="caution">
    <text evidence="1">The sequence shown here is derived from an EMBL/GenBank/DDBJ whole genome shotgun (WGS) entry which is preliminary data.</text>
</comment>
<dbReference type="InterPro" id="IPR036249">
    <property type="entry name" value="Thioredoxin-like_sf"/>
</dbReference>
<reference evidence="1 2" key="1">
    <citation type="submission" date="2018-07" db="EMBL/GenBank/DDBJ databases">
        <title>Genomic Encyclopedia of Type Strains, Phase III (KMG-III): the genomes of soil and plant-associated and newly described type strains.</title>
        <authorList>
            <person name="Whitman W."/>
        </authorList>
    </citation>
    <scope>NUCLEOTIDE SEQUENCE [LARGE SCALE GENOMIC DNA]</scope>
    <source>
        <strain evidence="1 2">CECT 7287</strain>
    </source>
</reference>
<evidence type="ECO:0000313" key="2">
    <source>
        <dbReference type="Proteomes" id="UP000256977"/>
    </source>
</evidence>
<dbReference type="RefSeq" id="WP_116061794.1">
    <property type="nucleotide sequence ID" value="NZ_QRDZ01000013.1"/>
</dbReference>
<dbReference type="AlphaFoldDB" id="A0A3D9JR13"/>
<protein>
    <submittedName>
        <fullName evidence="1">Cytochrome oxidase Cu insertion factor (SCO1/SenC/PrrC family)</fullName>
    </submittedName>
</protein>
<dbReference type="EMBL" id="QRDZ01000013">
    <property type="protein sequence ID" value="RED75987.1"/>
    <property type="molecule type" value="Genomic_DNA"/>
</dbReference>
<accession>A0A3D9JR13</accession>
<dbReference type="Proteomes" id="UP000256977">
    <property type="component" value="Unassembled WGS sequence"/>
</dbReference>
<keyword evidence="2" id="KW-1185">Reference proteome</keyword>
<dbReference type="Gene3D" id="3.40.30.10">
    <property type="entry name" value="Glutaredoxin"/>
    <property type="match status" value="1"/>
</dbReference>